<name>A2ER03_TRIV3</name>
<dbReference type="Proteomes" id="UP000001542">
    <property type="component" value="Unassembled WGS sequence"/>
</dbReference>
<comment type="similarity">
    <text evidence="3">Belongs to the archaeal Rpo3/eukaryotic RPB3 RNA polymerase subunit family.</text>
</comment>
<dbReference type="SUPFAM" id="SSF55257">
    <property type="entry name" value="RBP11-like subunits of RNA polymerase"/>
    <property type="match status" value="1"/>
</dbReference>
<dbReference type="GO" id="GO:0005736">
    <property type="term" value="C:RNA polymerase I complex"/>
    <property type="evidence" value="ECO:0000318"/>
    <property type="project" value="GO_Central"/>
</dbReference>
<dbReference type="FunCoup" id="A2ER03">
    <property type="interactions" value="387"/>
</dbReference>
<reference evidence="5" key="2">
    <citation type="journal article" date="2007" name="Science">
        <title>Draft genome sequence of the sexually transmitted pathogen Trichomonas vaginalis.</title>
        <authorList>
            <person name="Carlton J.M."/>
            <person name="Hirt R.P."/>
            <person name="Silva J.C."/>
            <person name="Delcher A.L."/>
            <person name="Schatz M."/>
            <person name="Zhao Q."/>
            <person name="Wortman J.R."/>
            <person name="Bidwell S.L."/>
            <person name="Alsmark U.C.M."/>
            <person name="Besteiro S."/>
            <person name="Sicheritz-Ponten T."/>
            <person name="Noel C.J."/>
            <person name="Dacks J.B."/>
            <person name="Foster P.G."/>
            <person name="Simillion C."/>
            <person name="Van de Peer Y."/>
            <person name="Miranda-Saavedra D."/>
            <person name="Barton G.J."/>
            <person name="Westrop G.D."/>
            <person name="Mueller S."/>
            <person name="Dessi D."/>
            <person name="Fiori P.L."/>
            <person name="Ren Q."/>
            <person name="Paulsen I."/>
            <person name="Zhang H."/>
            <person name="Bastida-Corcuera F.D."/>
            <person name="Simoes-Barbosa A."/>
            <person name="Brown M.T."/>
            <person name="Hayes R.D."/>
            <person name="Mukherjee M."/>
            <person name="Okumura C.Y."/>
            <person name="Schneider R."/>
            <person name="Smith A.J."/>
            <person name="Vanacova S."/>
            <person name="Villalvazo M."/>
            <person name="Haas B.J."/>
            <person name="Pertea M."/>
            <person name="Feldblyum T.V."/>
            <person name="Utterback T.R."/>
            <person name="Shu C.L."/>
            <person name="Osoegawa K."/>
            <person name="de Jong P.J."/>
            <person name="Hrdy I."/>
            <person name="Horvathova L."/>
            <person name="Zubacova Z."/>
            <person name="Dolezal P."/>
            <person name="Malik S.B."/>
            <person name="Logsdon J.M. Jr."/>
            <person name="Henze K."/>
            <person name="Gupta A."/>
            <person name="Wang C.C."/>
            <person name="Dunne R.L."/>
            <person name="Upcroft J.A."/>
            <person name="Upcroft P."/>
            <person name="White O."/>
            <person name="Salzberg S.L."/>
            <person name="Tang P."/>
            <person name="Chiu C.-H."/>
            <person name="Lee Y.-S."/>
            <person name="Embley T.M."/>
            <person name="Coombs G.H."/>
            <person name="Mottram J.C."/>
            <person name="Tachezy J."/>
            <person name="Fraser-Liggett C.M."/>
            <person name="Johnson P.J."/>
        </authorList>
    </citation>
    <scope>NUCLEOTIDE SEQUENCE [LARGE SCALE GENOMIC DNA]</scope>
    <source>
        <strain evidence="5">G3</strain>
    </source>
</reference>
<feature type="domain" description="DNA-directed RNA polymerase RpoA/D/Rpb3-type" evidence="4">
    <location>
        <begin position="45"/>
        <end position="334"/>
    </location>
</feature>
<evidence type="ECO:0000256" key="2">
    <source>
        <dbReference type="ARBA" id="ARBA00023163"/>
    </source>
</evidence>
<protein>
    <submittedName>
        <fullName evidence="5">RNA polymerase Rpb3/Rpb11 dimerisation domain containing protein</fullName>
    </submittedName>
</protein>
<keyword evidence="2" id="KW-0804">Transcription</keyword>
<evidence type="ECO:0000256" key="3">
    <source>
        <dbReference type="ARBA" id="ARBA00025804"/>
    </source>
</evidence>
<evidence type="ECO:0000259" key="4">
    <source>
        <dbReference type="SMART" id="SM00662"/>
    </source>
</evidence>
<dbReference type="eggNOG" id="KOG1521">
    <property type="taxonomic scope" value="Eukaryota"/>
</dbReference>
<dbReference type="InterPro" id="IPR050518">
    <property type="entry name" value="Rpo3/RPB3_RNA_Pol_subunit"/>
</dbReference>
<reference evidence="5" key="1">
    <citation type="submission" date="2006-10" db="EMBL/GenBank/DDBJ databases">
        <authorList>
            <person name="Amadeo P."/>
            <person name="Zhao Q."/>
            <person name="Wortman J."/>
            <person name="Fraser-Liggett C."/>
            <person name="Carlton J."/>
        </authorList>
    </citation>
    <scope>NUCLEOTIDE SEQUENCE</scope>
    <source>
        <strain evidence="5">G3</strain>
    </source>
</reference>
<dbReference type="RefSeq" id="XP_001317116.1">
    <property type="nucleotide sequence ID" value="XM_001317081.1"/>
</dbReference>
<dbReference type="SUPFAM" id="SSF56553">
    <property type="entry name" value="Insert subdomain of RNA polymerase alpha subunit"/>
    <property type="match status" value="1"/>
</dbReference>
<evidence type="ECO:0000313" key="6">
    <source>
        <dbReference type="Proteomes" id="UP000001542"/>
    </source>
</evidence>
<dbReference type="STRING" id="5722.A2ER03"/>
<dbReference type="InterPro" id="IPR036643">
    <property type="entry name" value="RNApol_insert_sf"/>
</dbReference>
<accession>A2ER03</accession>
<dbReference type="Gene3D" id="2.170.120.12">
    <property type="entry name" value="DNA-directed RNA polymerase, insert domain"/>
    <property type="match status" value="1"/>
</dbReference>
<sequence length="341" mass="37846">MKTGFSVQEKYCQQIPGASEIHDPVPQSKIEIISYEQLAETGEDRLVFDLTNAPASHANALRRTLLASVPSIAIELVGMLDNTGVMPDEVLCHRLGLIPINADPSLLDYPKQKIEDKSSDPNEVLLFGLHVIGGRGPTPDLSNVDASMEENLPPTYIDGSIENPGEILSSHLVWMPYEGQREKFGNVAPLHADIPITKILPGQTIHLYCRAIKGIGSDHAKFQPVCTAFYRLVPSIQVKDEINSSEKKQQKLISKCPMGVFDIEDSKLVVRSPRKCTTCRECIRNPSLAHYVSLGKEANHYEFTVESVGVRPAYVLVKEALQILQNRCDEFTEVITDYLKP</sequence>
<dbReference type="AlphaFoldDB" id="A2ER03"/>
<keyword evidence="6" id="KW-1185">Reference proteome</keyword>
<dbReference type="OMA" id="MFPEVVF"/>
<dbReference type="InterPro" id="IPR033901">
    <property type="entry name" value="RNAPI/III_AC40"/>
</dbReference>
<dbReference type="CDD" id="cd07032">
    <property type="entry name" value="RNAP_I_II_AC40"/>
    <property type="match status" value="1"/>
</dbReference>
<dbReference type="Gene3D" id="3.30.1360.10">
    <property type="entry name" value="RNA polymerase, RBP11-like subunit"/>
    <property type="match status" value="1"/>
</dbReference>
<dbReference type="HAMAP" id="MF_00320">
    <property type="entry name" value="RNApol_arch_Rpo3"/>
    <property type="match status" value="1"/>
</dbReference>
<gene>
    <name evidence="5" type="ORF">TVAG_016650</name>
</gene>
<dbReference type="SMART" id="SM00662">
    <property type="entry name" value="RPOLD"/>
    <property type="match status" value="1"/>
</dbReference>
<dbReference type="PANTHER" id="PTHR11800:SF13">
    <property type="entry name" value="DNA-DIRECTED RNA POLYMERASES I AND III SUBUNIT RPAC1"/>
    <property type="match status" value="1"/>
</dbReference>
<dbReference type="EMBL" id="DS113462">
    <property type="protein sequence ID" value="EAY04893.1"/>
    <property type="molecule type" value="Genomic_DNA"/>
</dbReference>
<proteinExistence type="inferred from homology"/>
<dbReference type="InterPro" id="IPR011262">
    <property type="entry name" value="DNA-dir_RNA_pol_insert"/>
</dbReference>
<dbReference type="KEGG" id="tva:4762758"/>
<dbReference type="InParanoid" id="A2ER03"/>
<evidence type="ECO:0000256" key="1">
    <source>
        <dbReference type="ARBA" id="ARBA00022478"/>
    </source>
</evidence>
<dbReference type="OrthoDB" id="270173at2759"/>
<dbReference type="InterPro" id="IPR036603">
    <property type="entry name" value="RBP11-like"/>
</dbReference>
<dbReference type="GO" id="GO:0046983">
    <property type="term" value="F:protein dimerization activity"/>
    <property type="evidence" value="ECO:0007669"/>
    <property type="project" value="InterPro"/>
</dbReference>
<keyword evidence="1" id="KW-0240">DNA-directed RNA polymerase</keyword>
<dbReference type="Pfam" id="PF01193">
    <property type="entry name" value="RNA_pol_L"/>
    <property type="match status" value="1"/>
</dbReference>
<dbReference type="PANTHER" id="PTHR11800">
    <property type="entry name" value="DNA-DIRECTED RNA POLYMERASE"/>
    <property type="match status" value="1"/>
</dbReference>
<dbReference type="InterPro" id="IPR022842">
    <property type="entry name" value="RNAP_Rpo3/Rpb3/RPAC1"/>
</dbReference>
<evidence type="ECO:0000313" key="5">
    <source>
        <dbReference type="EMBL" id="EAY04893.1"/>
    </source>
</evidence>
<dbReference type="Pfam" id="PF01000">
    <property type="entry name" value="RNA_pol_A_bac"/>
    <property type="match status" value="1"/>
</dbReference>
<dbReference type="VEuPathDB" id="TrichDB:TVAGG3_0535350"/>
<organism evidence="5 6">
    <name type="scientific">Trichomonas vaginalis (strain ATCC PRA-98 / G3)</name>
    <dbReference type="NCBI Taxonomy" id="412133"/>
    <lineage>
        <taxon>Eukaryota</taxon>
        <taxon>Metamonada</taxon>
        <taxon>Parabasalia</taxon>
        <taxon>Trichomonadida</taxon>
        <taxon>Trichomonadidae</taxon>
        <taxon>Trichomonas</taxon>
    </lineage>
</organism>
<dbReference type="GO" id="GO:0003899">
    <property type="term" value="F:DNA-directed RNA polymerase activity"/>
    <property type="evidence" value="ECO:0007669"/>
    <property type="project" value="InterPro"/>
</dbReference>
<dbReference type="GO" id="GO:0005666">
    <property type="term" value="C:RNA polymerase III complex"/>
    <property type="evidence" value="ECO:0000318"/>
    <property type="project" value="GO_Central"/>
</dbReference>
<dbReference type="InterPro" id="IPR011263">
    <property type="entry name" value="DNA-dir_RNA_pol_RpoA/D/Rpb3"/>
</dbReference>
<dbReference type="SMR" id="A2ER03"/>
<dbReference type="GO" id="GO:0006351">
    <property type="term" value="P:DNA-templated transcription"/>
    <property type="evidence" value="ECO:0007669"/>
    <property type="project" value="InterPro"/>
</dbReference>
<dbReference type="VEuPathDB" id="TrichDB:TVAG_016650"/>